<dbReference type="Pfam" id="PF17479">
    <property type="entry name" value="DUF3048_C"/>
    <property type="match status" value="1"/>
</dbReference>
<feature type="signal peptide" evidence="2">
    <location>
        <begin position="1"/>
        <end position="21"/>
    </location>
</feature>
<proteinExistence type="predicted"/>
<dbReference type="InterPro" id="IPR035328">
    <property type="entry name" value="DUF3048_C"/>
</dbReference>
<keyword evidence="6" id="KW-1185">Reference proteome</keyword>
<feature type="chain" id="PRO_5039377566" evidence="2">
    <location>
        <begin position="22"/>
        <end position="377"/>
    </location>
</feature>
<evidence type="ECO:0000256" key="2">
    <source>
        <dbReference type="SAM" id="SignalP"/>
    </source>
</evidence>
<feature type="region of interest" description="Disordered" evidence="1">
    <location>
        <begin position="27"/>
        <end position="70"/>
    </location>
</feature>
<evidence type="ECO:0000259" key="3">
    <source>
        <dbReference type="Pfam" id="PF11258"/>
    </source>
</evidence>
<protein>
    <submittedName>
        <fullName evidence="5">DUF3048 domain-containing protein</fullName>
    </submittedName>
</protein>
<evidence type="ECO:0000259" key="4">
    <source>
        <dbReference type="Pfam" id="PF17479"/>
    </source>
</evidence>
<dbReference type="KEGG" id="whj:H9Q79_04470"/>
<dbReference type="AlphaFoldDB" id="A0A7G9GFG7"/>
<dbReference type="Proteomes" id="UP000515860">
    <property type="component" value="Chromosome"/>
</dbReference>
<dbReference type="InterPro" id="IPR021416">
    <property type="entry name" value="DUF3048_N"/>
</dbReference>
<organism evidence="5 6">
    <name type="scientific">Wansuia hejianensis</name>
    <dbReference type="NCBI Taxonomy" id="2763667"/>
    <lineage>
        <taxon>Bacteria</taxon>
        <taxon>Bacillati</taxon>
        <taxon>Bacillota</taxon>
        <taxon>Clostridia</taxon>
        <taxon>Lachnospirales</taxon>
        <taxon>Lachnospiraceae</taxon>
        <taxon>Wansuia</taxon>
    </lineage>
</organism>
<sequence>MDLKHMRLAAAALLITLIASGCSTKEESTALPSAPTQGAAAETTQPPRQTATPDVTAAPSPTEEPDTLPEGMVRSYLTGEPVAEEIGRRRPAAVMINNIQACLPQWGISHAGVIYEAPVEGGISRMMAIFEDYDNLERIGSVRSCRNYFIFYAAGFEAIYVHYGQSAYAVPYLELPEVNNISGLAGYGEQVFYRTDDRNPPHNAYTSGAGIAEGIDICGYSEEYPEDYQGYFQFAEAEEPVSLENGTNASLVLPGGYDYNSPSFVYDPDSGKYLRYQFGEPQIDEESGEQLAVTNILIQNSAWEYYESGGYLNIHTDDPGTGKYITGGKAVDITWKKTEPWGPTYYYDQEGNEITLNEGKTWICIVLDTYADQTHIE</sequence>
<accession>A0A7G9GFG7</accession>
<feature type="domain" description="DUF3048" evidence="4">
    <location>
        <begin position="260"/>
        <end position="363"/>
    </location>
</feature>
<evidence type="ECO:0000256" key="1">
    <source>
        <dbReference type="SAM" id="MobiDB-lite"/>
    </source>
</evidence>
<feature type="compositionally biased region" description="Polar residues" evidence="1">
    <location>
        <begin position="30"/>
        <end position="53"/>
    </location>
</feature>
<dbReference type="RefSeq" id="WP_118642808.1">
    <property type="nucleotide sequence ID" value="NZ_CP060635.1"/>
</dbReference>
<feature type="domain" description="DUF3048" evidence="3">
    <location>
        <begin position="77"/>
        <end position="216"/>
    </location>
</feature>
<dbReference type="Pfam" id="PF11258">
    <property type="entry name" value="DUF3048"/>
    <property type="match status" value="1"/>
</dbReference>
<dbReference type="EMBL" id="CP060635">
    <property type="protein sequence ID" value="QNM09549.1"/>
    <property type="molecule type" value="Genomic_DNA"/>
</dbReference>
<name>A0A7G9GFG7_9FIRM</name>
<evidence type="ECO:0000313" key="5">
    <source>
        <dbReference type="EMBL" id="QNM09549.1"/>
    </source>
</evidence>
<gene>
    <name evidence="5" type="ORF">H9Q79_04470</name>
</gene>
<reference evidence="5 6" key="1">
    <citation type="submission" date="2020-08" db="EMBL/GenBank/DDBJ databases">
        <authorList>
            <person name="Liu C."/>
            <person name="Sun Q."/>
        </authorList>
    </citation>
    <scope>NUCLEOTIDE SEQUENCE [LARGE SCALE GENOMIC DNA]</scope>
    <source>
        <strain evidence="5 6">NSJ-29</strain>
    </source>
</reference>
<dbReference type="Gene3D" id="3.50.90.10">
    <property type="entry name" value="YerB-like"/>
    <property type="match status" value="1"/>
</dbReference>
<evidence type="ECO:0000313" key="6">
    <source>
        <dbReference type="Proteomes" id="UP000515860"/>
    </source>
</evidence>
<dbReference type="InterPro" id="IPR023158">
    <property type="entry name" value="YerB-like_sf"/>
</dbReference>
<keyword evidence="2" id="KW-0732">Signal</keyword>
<dbReference type="SUPFAM" id="SSF159774">
    <property type="entry name" value="YerB-like"/>
    <property type="match status" value="1"/>
</dbReference>
<dbReference type="PROSITE" id="PS51257">
    <property type="entry name" value="PROKAR_LIPOPROTEIN"/>
    <property type="match status" value="1"/>
</dbReference>